<evidence type="ECO:0000313" key="7">
    <source>
        <dbReference type="EMBL" id="GHJ85068.1"/>
    </source>
</evidence>
<evidence type="ECO:0000256" key="2">
    <source>
        <dbReference type="ARBA" id="ARBA00022692"/>
    </source>
</evidence>
<dbReference type="GO" id="GO:0016020">
    <property type="term" value="C:membrane"/>
    <property type="evidence" value="ECO:0007669"/>
    <property type="project" value="UniProtKB-SubCell"/>
</dbReference>
<evidence type="ECO:0000256" key="5">
    <source>
        <dbReference type="SAM" id="MobiDB-lite"/>
    </source>
</evidence>
<dbReference type="OrthoDB" id="5546837at2759"/>
<feature type="transmembrane region" description="Helical" evidence="6">
    <location>
        <begin position="140"/>
        <end position="157"/>
    </location>
</feature>
<sequence>MNFSPYQDPPDAPKESPLLPGAGKKGKAKRPWFSRDASSYGNSYQSGGTGTEPSSNPSYLSNDPESGIGSSSAQYTSTGGFGSDGMGGSTGAGPASANVWESRLGLRVDVLAALAYLGGPLAALVLLILETVNDYVRFHAYQSALLTTPLLVVWMFMRLIGFWAWLRKIFLIFGMVLTAYTAFRAFRDPNASPGGPAAQAQAAMMNNGVLPRFYLPIIGDLAERWVGDE</sequence>
<feature type="compositionally biased region" description="Polar residues" evidence="5">
    <location>
        <begin position="36"/>
        <end position="74"/>
    </location>
</feature>
<name>A0A8H3TQI8_9TREE</name>
<dbReference type="PANTHER" id="PTHR36460:SF1">
    <property type="entry name" value="UPF0132 DOMAIN PROTEIN (AFU_ORTHOLOGUE AFUA_3G10255)"/>
    <property type="match status" value="1"/>
</dbReference>
<comment type="subcellular location">
    <subcellularLocation>
        <location evidence="1">Membrane</location>
        <topology evidence="1">Multi-pass membrane protein</topology>
    </subcellularLocation>
</comment>
<evidence type="ECO:0000313" key="8">
    <source>
        <dbReference type="Proteomes" id="UP000620104"/>
    </source>
</evidence>
<reference evidence="7" key="1">
    <citation type="submission" date="2020-07" db="EMBL/GenBank/DDBJ databases">
        <title>Draft Genome Sequence of a Deep-Sea Yeast, Naganishia (Cryptococcus) liquefaciens strain N6.</title>
        <authorList>
            <person name="Han Y.W."/>
            <person name="Kajitani R."/>
            <person name="Morimoto H."/>
            <person name="Parhat M."/>
            <person name="Tsubouchi H."/>
            <person name="Bakenova O."/>
            <person name="Ogata M."/>
            <person name="Argunhan B."/>
            <person name="Aoki R."/>
            <person name="Kajiwara S."/>
            <person name="Itoh T."/>
            <person name="Iwasaki H."/>
        </authorList>
    </citation>
    <scope>NUCLEOTIDE SEQUENCE</scope>
    <source>
        <strain evidence="7">N6</strain>
    </source>
</reference>
<keyword evidence="2 6" id="KW-0812">Transmembrane</keyword>
<protein>
    <submittedName>
        <fullName evidence="7">Uncharacterized protein</fullName>
    </submittedName>
</protein>
<accession>A0A8H3TQI8</accession>
<evidence type="ECO:0000256" key="4">
    <source>
        <dbReference type="ARBA" id="ARBA00023136"/>
    </source>
</evidence>
<dbReference type="EMBL" id="BLZA01000010">
    <property type="protein sequence ID" value="GHJ85068.1"/>
    <property type="molecule type" value="Genomic_DNA"/>
</dbReference>
<keyword evidence="8" id="KW-1185">Reference proteome</keyword>
<dbReference type="Proteomes" id="UP000620104">
    <property type="component" value="Unassembled WGS sequence"/>
</dbReference>
<organism evidence="7 8">
    <name type="scientific">Naganishia liquefaciens</name>
    <dbReference type="NCBI Taxonomy" id="104408"/>
    <lineage>
        <taxon>Eukaryota</taxon>
        <taxon>Fungi</taxon>
        <taxon>Dikarya</taxon>
        <taxon>Basidiomycota</taxon>
        <taxon>Agaricomycotina</taxon>
        <taxon>Tremellomycetes</taxon>
        <taxon>Filobasidiales</taxon>
        <taxon>Filobasidiaceae</taxon>
        <taxon>Naganishia</taxon>
    </lineage>
</organism>
<evidence type="ECO:0000256" key="1">
    <source>
        <dbReference type="ARBA" id="ARBA00004141"/>
    </source>
</evidence>
<proteinExistence type="predicted"/>
<dbReference type="AlphaFoldDB" id="A0A8H3TQI8"/>
<gene>
    <name evidence="7" type="ORF">NliqN6_1470</name>
</gene>
<feature type="region of interest" description="Disordered" evidence="5">
    <location>
        <begin position="1"/>
        <end position="74"/>
    </location>
</feature>
<keyword evidence="3 6" id="KW-1133">Transmembrane helix</keyword>
<keyword evidence="4 6" id="KW-0472">Membrane</keyword>
<evidence type="ECO:0000256" key="6">
    <source>
        <dbReference type="SAM" id="Phobius"/>
    </source>
</evidence>
<comment type="caution">
    <text evidence="7">The sequence shown here is derived from an EMBL/GenBank/DDBJ whole genome shotgun (WGS) entry which is preliminary data.</text>
</comment>
<feature type="transmembrane region" description="Helical" evidence="6">
    <location>
        <begin position="110"/>
        <end position="128"/>
    </location>
</feature>
<evidence type="ECO:0000256" key="3">
    <source>
        <dbReference type="ARBA" id="ARBA00022989"/>
    </source>
</evidence>
<dbReference type="PANTHER" id="PTHR36460">
    <property type="entry name" value="UPF0132 DOMAIN PROTEIN (AFU_ORTHOLOGUE AFUA_3G10255)"/>
    <property type="match status" value="1"/>
</dbReference>